<dbReference type="KEGG" id="mhe:MHC_02430"/>
<dbReference type="AlphaFoldDB" id="H6N6S8"/>
<dbReference type="STRING" id="1111676.MHC_02430"/>
<proteinExistence type="predicted"/>
<sequence length="129" mass="14756">MNFTSKLLIGSVSLGGTSMGAGVYALTSSGFRKTELSSEKECRFHELIGIDRFYADAFQPITKDEIKKRVEQEGDDFSPIETVCLANAGKDMFVSKKSRKWGYHDADQKDTTHQNKFKKYLEYRELVRR</sequence>
<dbReference type="Proteomes" id="UP000009135">
    <property type="component" value="Chromosome"/>
</dbReference>
<reference evidence="1 2" key="1">
    <citation type="journal article" date="2012" name="J. Bacteriol.">
        <title>Complete genome sequence of Mycoplasma haemocanis strain Illinois.</title>
        <authorList>
            <person name="do Nascimento N.C."/>
            <person name="Guimaraes A.M."/>
            <person name="Santos A.P."/>
            <person name="Sanmiguel P.J."/>
            <person name="Messick J.B."/>
        </authorList>
    </citation>
    <scope>NUCLEOTIDE SEQUENCE [LARGE SCALE GENOMIC DNA]</scope>
    <source>
        <strain evidence="1 2">Illinois</strain>
    </source>
</reference>
<keyword evidence="2" id="KW-1185">Reference proteome</keyword>
<accession>H6N6S8</accession>
<gene>
    <name evidence="1" type="ordered locus">MHC_02430</name>
</gene>
<protein>
    <submittedName>
        <fullName evidence="1">Uncharacterized protein</fullName>
    </submittedName>
</protein>
<organism evidence="1 2">
    <name type="scientific">Mycoplasma haemocanis (strain Illinois)</name>
    <dbReference type="NCBI Taxonomy" id="1111676"/>
    <lineage>
        <taxon>Bacteria</taxon>
        <taxon>Bacillati</taxon>
        <taxon>Mycoplasmatota</taxon>
        <taxon>Mollicutes</taxon>
        <taxon>Mycoplasmataceae</taxon>
        <taxon>Mycoplasma</taxon>
    </lineage>
</organism>
<dbReference type="OrthoDB" id="403327at2"/>
<name>H6N6S8_MYCHN</name>
<dbReference type="EMBL" id="CP003199">
    <property type="protein sequence ID" value="AEW45350.1"/>
    <property type="molecule type" value="Genomic_DNA"/>
</dbReference>
<evidence type="ECO:0000313" key="2">
    <source>
        <dbReference type="Proteomes" id="UP000009135"/>
    </source>
</evidence>
<dbReference type="HOGENOM" id="CLU_154533_0_0_14"/>
<evidence type="ECO:0000313" key="1">
    <source>
        <dbReference type="EMBL" id="AEW45350.1"/>
    </source>
</evidence>